<evidence type="ECO:0000259" key="12">
    <source>
        <dbReference type="PROSITE" id="PS50929"/>
    </source>
</evidence>
<feature type="region of interest" description="Disordered" evidence="9">
    <location>
        <begin position="1"/>
        <end position="44"/>
    </location>
</feature>
<dbReference type="GO" id="GO:0016887">
    <property type="term" value="F:ATP hydrolysis activity"/>
    <property type="evidence" value="ECO:0007669"/>
    <property type="project" value="InterPro"/>
</dbReference>
<dbReference type="Gene3D" id="1.20.1560.10">
    <property type="entry name" value="ABC transporter type 1, transmembrane domain"/>
    <property type="match status" value="1"/>
</dbReference>
<evidence type="ECO:0000256" key="3">
    <source>
        <dbReference type="ARBA" id="ARBA00022519"/>
    </source>
</evidence>
<dbReference type="Pfam" id="PF00005">
    <property type="entry name" value="ABC_tran"/>
    <property type="match status" value="1"/>
</dbReference>
<proteinExistence type="predicted"/>
<dbReference type="PANTHER" id="PTHR24221:SF248">
    <property type="entry name" value="ABC TRANSPORTER TRANSMEMBRANE REGION"/>
    <property type="match status" value="1"/>
</dbReference>
<dbReference type="InterPro" id="IPR027417">
    <property type="entry name" value="P-loop_NTPase"/>
</dbReference>
<dbReference type="InterPro" id="IPR039421">
    <property type="entry name" value="Type_1_exporter"/>
</dbReference>
<dbReference type="AlphaFoldDB" id="A0A9Q2WF33"/>
<evidence type="ECO:0000256" key="9">
    <source>
        <dbReference type="SAM" id="MobiDB-lite"/>
    </source>
</evidence>
<dbReference type="Pfam" id="PF00664">
    <property type="entry name" value="ABC_membrane"/>
    <property type="match status" value="1"/>
</dbReference>
<keyword evidence="6" id="KW-0067">ATP-binding</keyword>
<dbReference type="PROSITE" id="PS00211">
    <property type="entry name" value="ABC_TRANSPORTER_1"/>
    <property type="match status" value="1"/>
</dbReference>
<dbReference type="GO" id="GO:0140359">
    <property type="term" value="F:ABC-type transporter activity"/>
    <property type="evidence" value="ECO:0007669"/>
    <property type="project" value="InterPro"/>
</dbReference>
<sequence>MNDKTNPNATEQETAPPEGFSAQQESSSQEQASPMKDSSKASFVTDGRKPIDSIIHQCRRSFYFVVIATVIIDMMYLVPMLFMMTVMDKVMTSRSVVTLVSITVVIMGFYVFWSALEWIRTRMMVRLSLRMDWDLSADIFDASFRRYVGRKNINVQQLLGDLATLRQFMTGKGLFTIIDAPFAIVFIIVGGIFHPYLALFAVVASVIMVTTAYISQKVTAPGLKAANDASTEAARVASASLLHSESTLALGMMGAIRQRWYNEHHKHLKHQVNASEAAGMTTAFSDFFQKAMGSLQMMVGTLLAIEGLITGGMVMAASMLISRAITPINKLIGGWKEIIMARQAYERINALLIEDVQRQSRMQLPPVIGSLVVEKAAAVPPGHNKAVLFDIDFKVSPGQAIAIVGPSAAGKTSLVRMLVGIWKPAKGSIRLDGVEISDWNHDEFGPQIGYVSQEIGLFEGTVAENIARLGDIDPVKVVQATKLLGMHEIILGFPKGYDTVLGDTGFALSGGQRQRIVICRAVYGMPKYVVMDEPNANLDEVGESALVQAVNYLKSQGSTVIITTHRPRLIGAVDNLLVLRNGAQVGFGPADDMINAVRNLQVVSQNSPKDSQADSEDVVVKEGTNDSSVNTSPNIEESTTPSTSSSPSSPSDAAAVIDEVLSKNQEPNSPGESK</sequence>
<dbReference type="GO" id="GO:0030256">
    <property type="term" value="C:type I protein secretion system complex"/>
    <property type="evidence" value="ECO:0007669"/>
    <property type="project" value="InterPro"/>
</dbReference>
<keyword evidence="5" id="KW-0547">Nucleotide-binding</keyword>
<evidence type="ECO:0000256" key="2">
    <source>
        <dbReference type="ARBA" id="ARBA00022475"/>
    </source>
</evidence>
<protein>
    <submittedName>
        <fullName evidence="13">Type I secretion system permease/ATPase</fullName>
    </submittedName>
</protein>
<feature type="domain" description="ABC transmembrane type-1" evidence="12">
    <location>
        <begin position="64"/>
        <end position="340"/>
    </location>
</feature>
<evidence type="ECO:0000313" key="13">
    <source>
        <dbReference type="EMBL" id="MBT8550348.1"/>
    </source>
</evidence>
<accession>A0A9Q2WF33</accession>
<dbReference type="GO" id="GO:0030253">
    <property type="term" value="P:protein secretion by the type I secretion system"/>
    <property type="evidence" value="ECO:0007669"/>
    <property type="project" value="InterPro"/>
</dbReference>
<dbReference type="Gene3D" id="3.40.50.300">
    <property type="entry name" value="P-loop containing nucleotide triphosphate hydrolases"/>
    <property type="match status" value="1"/>
</dbReference>
<evidence type="ECO:0000256" key="8">
    <source>
        <dbReference type="ARBA" id="ARBA00023136"/>
    </source>
</evidence>
<feature type="region of interest" description="Disordered" evidence="9">
    <location>
        <begin position="604"/>
        <end position="674"/>
    </location>
</feature>
<dbReference type="InterPro" id="IPR003439">
    <property type="entry name" value="ABC_transporter-like_ATP-bd"/>
</dbReference>
<keyword evidence="8 10" id="KW-0472">Membrane</keyword>
<feature type="compositionally biased region" description="Polar residues" evidence="9">
    <location>
        <begin position="625"/>
        <end position="637"/>
    </location>
</feature>
<keyword evidence="7 10" id="KW-1133">Transmembrane helix</keyword>
<dbReference type="GO" id="GO:0005886">
    <property type="term" value="C:plasma membrane"/>
    <property type="evidence" value="ECO:0007669"/>
    <property type="project" value="UniProtKB-SubCell"/>
</dbReference>
<feature type="compositionally biased region" description="Polar residues" evidence="9">
    <location>
        <begin position="1"/>
        <end position="13"/>
    </location>
</feature>
<gene>
    <name evidence="13" type="ORF">G6731_00015</name>
</gene>
<evidence type="ECO:0000256" key="5">
    <source>
        <dbReference type="ARBA" id="ARBA00022741"/>
    </source>
</evidence>
<keyword evidence="2" id="KW-1003">Cell membrane</keyword>
<dbReference type="InterPro" id="IPR036640">
    <property type="entry name" value="ABC1_TM_sf"/>
</dbReference>
<dbReference type="InterPro" id="IPR003593">
    <property type="entry name" value="AAA+_ATPase"/>
</dbReference>
<dbReference type="PROSITE" id="PS50929">
    <property type="entry name" value="ABC_TM1F"/>
    <property type="match status" value="1"/>
</dbReference>
<comment type="subcellular location">
    <subcellularLocation>
        <location evidence="1">Cell membrane</location>
        <topology evidence="1">Multi-pass membrane protein</topology>
    </subcellularLocation>
</comment>
<dbReference type="NCBIfam" id="TIGR01842">
    <property type="entry name" value="type_I_sec_PrtD"/>
    <property type="match status" value="1"/>
</dbReference>
<comment type="caution">
    <text evidence="13">The sequence shown here is derived from an EMBL/GenBank/DDBJ whole genome shotgun (WGS) entry which is preliminary data.</text>
</comment>
<feature type="transmembrane region" description="Helical" evidence="10">
    <location>
        <begin position="96"/>
        <end position="116"/>
    </location>
</feature>
<dbReference type="InterPro" id="IPR011527">
    <property type="entry name" value="ABC1_TM_dom"/>
</dbReference>
<evidence type="ECO:0000256" key="1">
    <source>
        <dbReference type="ARBA" id="ARBA00004651"/>
    </source>
</evidence>
<feature type="compositionally biased region" description="Low complexity" evidence="9">
    <location>
        <begin position="21"/>
        <end position="33"/>
    </location>
</feature>
<name>A0A9Q2WF33_9BURK</name>
<dbReference type="GO" id="GO:0034040">
    <property type="term" value="F:ATPase-coupled lipid transmembrane transporter activity"/>
    <property type="evidence" value="ECO:0007669"/>
    <property type="project" value="TreeGrafter"/>
</dbReference>
<dbReference type="PROSITE" id="PS50893">
    <property type="entry name" value="ABC_TRANSPORTER_2"/>
    <property type="match status" value="1"/>
</dbReference>
<evidence type="ECO:0000313" key="14">
    <source>
        <dbReference type="Proteomes" id="UP000783102"/>
    </source>
</evidence>
<feature type="transmembrane region" description="Helical" evidence="10">
    <location>
        <begin position="299"/>
        <end position="321"/>
    </location>
</feature>
<dbReference type="InterPro" id="IPR010128">
    <property type="entry name" value="ATPase_T1SS_PrtD-like"/>
</dbReference>
<keyword evidence="4 10" id="KW-0812">Transmembrane</keyword>
<dbReference type="GO" id="GO:0005524">
    <property type="term" value="F:ATP binding"/>
    <property type="evidence" value="ECO:0007669"/>
    <property type="project" value="UniProtKB-KW"/>
</dbReference>
<feature type="compositionally biased region" description="Polar residues" evidence="9">
    <location>
        <begin position="662"/>
        <end position="674"/>
    </location>
</feature>
<dbReference type="PANTHER" id="PTHR24221">
    <property type="entry name" value="ATP-BINDING CASSETTE SUB-FAMILY B"/>
    <property type="match status" value="1"/>
</dbReference>
<dbReference type="Proteomes" id="UP000783102">
    <property type="component" value="Unassembled WGS sequence"/>
</dbReference>
<feature type="transmembrane region" description="Helical" evidence="10">
    <location>
        <begin position="62"/>
        <end position="84"/>
    </location>
</feature>
<evidence type="ECO:0000259" key="11">
    <source>
        <dbReference type="PROSITE" id="PS50893"/>
    </source>
</evidence>
<dbReference type="InterPro" id="IPR017871">
    <property type="entry name" value="ABC_transporter-like_CS"/>
</dbReference>
<dbReference type="SMART" id="SM00382">
    <property type="entry name" value="AAA"/>
    <property type="match status" value="1"/>
</dbReference>
<keyword evidence="3" id="KW-0997">Cell inner membrane</keyword>
<dbReference type="SUPFAM" id="SSF90123">
    <property type="entry name" value="ABC transporter transmembrane region"/>
    <property type="match status" value="1"/>
</dbReference>
<evidence type="ECO:0000256" key="6">
    <source>
        <dbReference type="ARBA" id="ARBA00022840"/>
    </source>
</evidence>
<feature type="transmembrane region" description="Helical" evidence="10">
    <location>
        <begin position="173"/>
        <end position="190"/>
    </location>
</feature>
<feature type="transmembrane region" description="Helical" evidence="10">
    <location>
        <begin position="196"/>
        <end position="214"/>
    </location>
</feature>
<feature type="domain" description="ABC transporter" evidence="11">
    <location>
        <begin position="371"/>
        <end position="606"/>
    </location>
</feature>
<reference evidence="13" key="1">
    <citation type="journal article" date="2021" name="Genome Biol. Evol.">
        <title>Continental-Scale Gene Flow Prevents Allopatric Divergence of Pelagic Freshwater Bacteria.</title>
        <authorList>
            <person name="Hoetzinger M."/>
            <person name="Pitt A."/>
            <person name="Huemer A."/>
            <person name="Hahn M.W."/>
        </authorList>
    </citation>
    <scope>NUCLEOTIDE SEQUENCE</scope>
    <source>
        <strain evidence="13">SM1-W8</strain>
    </source>
</reference>
<evidence type="ECO:0000256" key="7">
    <source>
        <dbReference type="ARBA" id="ARBA00022989"/>
    </source>
</evidence>
<dbReference type="SUPFAM" id="SSF52540">
    <property type="entry name" value="P-loop containing nucleoside triphosphate hydrolases"/>
    <property type="match status" value="1"/>
</dbReference>
<organism evidence="13 14">
    <name type="scientific">Polynucleobacter paneuropaeus</name>
    <dbReference type="NCBI Taxonomy" id="2527775"/>
    <lineage>
        <taxon>Bacteria</taxon>
        <taxon>Pseudomonadati</taxon>
        <taxon>Pseudomonadota</taxon>
        <taxon>Betaproteobacteria</taxon>
        <taxon>Burkholderiales</taxon>
        <taxon>Burkholderiaceae</taxon>
        <taxon>Polynucleobacter</taxon>
    </lineage>
</organism>
<dbReference type="EMBL" id="JAANEY010000001">
    <property type="protein sequence ID" value="MBT8550348.1"/>
    <property type="molecule type" value="Genomic_DNA"/>
</dbReference>
<feature type="compositionally biased region" description="Low complexity" evidence="9">
    <location>
        <begin position="638"/>
        <end position="651"/>
    </location>
</feature>
<evidence type="ECO:0000256" key="10">
    <source>
        <dbReference type="SAM" id="Phobius"/>
    </source>
</evidence>
<evidence type="ECO:0000256" key="4">
    <source>
        <dbReference type="ARBA" id="ARBA00022692"/>
    </source>
</evidence>